<reference evidence="1 2" key="1">
    <citation type="submission" date="2018-02" db="EMBL/GenBank/DDBJ databases">
        <authorList>
            <person name="Cohen D.B."/>
            <person name="Kent A.D."/>
        </authorList>
    </citation>
    <scope>NUCLEOTIDE SEQUENCE [LARGE SCALE GENOMIC DNA]</scope>
    <source>
        <strain evidence="1 2">ULC007</strain>
    </source>
</reference>
<gene>
    <name evidence="1" type="ORF">C7B65_26015</name>
</gene>
<dbReference type="RefSeq" id="WP_146135852.1">
    <property type="nucleotide sequence ID" value="NZ_PVWG01000080.1"/>
</dbReference>
<name>A0A2T1D2I0_9CYAN</name>
<evidence type="ECO:0000313" key="1">
    <source>
        <dbReference type="EMBL" id="PSB14697.1"/>
    </source>
</evidence>
<dbReference type="Proteomes" id="UP000238634">
    <property type="component" value="Unassembled WGS sequence"/>
</dbReference>
<keyword evidence="2" id="KW-1185">Reference proteome</keyword>
<dbReference type="AlphaFoldDB" id="A0A2T1D2I0"/>
<reference evidence="1 2" key="2">
    <citation type="submission" date="2018-03" db="EMBL/GenBank/DDBJ databases">
        <title>The ancient ancestry and fast evolution of plastids.</title>
        <authorList>
            <person name="Moore K.R."/>
            <person name="Magnabosco C."/>
            <person name="Momper L."/>
            <person name="Gold D.A."/>
            <person name="Bosak T."/>
            <person name="Fournier G.P."/>
        </authorList>
    </citation>
    <scope>NUCLEOTIDE SEQUENCE [LARGE SCALE GENOMIC DNA]</scope>
    <source>
        <strain evidence="1 2">ULC007</strain>
    </source>
</reference>
<evidence type="ECO:0000313" key="2">
    <source>
        <dbReference type="Proteomes" id="UP000238634"/>
    </source>
</evidence>
<protein>
    <submittedName>
        <fullName evidence="1">PEP-CTERM sorting domain-containing protein</fullName>
    </submittedName>
</protein>
<dbReference type="EMBL" id="PVWG01000080">
    <property type="protein sequence ID" value="PSB14697.1"/>
    <property type="molecule type" value="Genomic_DNA"/>
</dbReference>
<organism evidence="1 2">
    <name type="scientific">Phormidesmis priestleyi ULC007</name>
    <dbReference type="NCBI Taxonomy" id="1920490"/>
    <lineage>
        <taxon>Bacteria</taxon>
        <taxon>Bacillati</taxon>
        <taxon>Cyanobacteriota</taxon>
        <taxon>Cyanophyceae</taxon>
        <taxon>Leptolyngbyales</taxon>
        <taxon>Leptolyngbyaceae</taxon>
        <taxon>Phormidesmis</taxon>
    </lineage>
</organism>
<proteinExistence type="predicted"/>
<sequence length="281" mass="28911">MFMINRLPITRIVASLATSIGTSALLAIPGWASTLSSSEATFKINHFSALPLNVTALRDTNTQAIAPNGLVKSNADANALFLTDESNRSSSQANGSSSSVVSGSGNHYSGLAQSVAQVIGYTFQIGSGETFSFDFDTSLNLNTSIDQPGNETATAIGTIGLGLYDSADPANLTLLDFLTIASNLGTPGSNALTVDQSAGITFSSKQTSLNSFSGGNQASASVQGSLSRSFTSPTSLILVGYGSNQATVAVPEPSNVLASVFCIGLLGIRLQRKSKLIEPKS</sequence>
<comment type="caution">
    <text evidence="1">The sequence shown here is derived from an EMBL/GenBank/DDBJ whole genome shotgun (WGS) entry which is preliminary data.</text>
</comment>
<accession>A0A2T1D2I0</accession>